<keyword evidence="1" id="KW-0472">Membrane</keyword>
<dbReference type="EMBL" id="JBAWKY010000002">
    <property type="protein sequence ID" value="MEI4462555.1"/>
    <property type="molecule type" value="Genomic_DNA"/>
</dbReference>
<protein>
    <submittedName>
        <fullName evidence="2">YtzI protein</fullName>
    </submittedName>
</protein>
<name>A0ABU8EHZ7_9BACL</name>
<keyword evidence="1" id="KW-0812">Transmembrane</keyword>
<sequence>MWLYVVSILIIVFVLVASIIVISKGYGYKGNKDDIEIDYDEINRKLRHENDDNSSNK</sequence>
<dbReference type="Proteomes" id="UP001387110">
    <property type="component" value="Unassembled WGS sequence"/>
</dbReference>
<evidence type="ECO:0000313" key="2">
    <source>
        <dbReference type="EMBL" id="MEI4462555.1"/>
    </source>
</evidence>
<evidence type="ECO:0000313" key="3">
    <source>
        <dbReference type="Proteomes" id="UP001387110"/>
    </source>
</evidence>
<feature type="transmembrane region" description="Helical" evidence="1">
    <location>
        <begin position="6"/>
        <end position="23"/>
    </location>
</feature>
<accession>A0ABU8EHZ7</accession>
<keyword evidence="1" id="KW-1133">Transmembrane helix</keyword>
<reference evidence="2 3" key="1">
    <citation type="submission" date="2023-12" db="EMBL/GenBank/DDBJ databases">
        <authorList>
            <person name="Easwaran N."/>
            <person name="Lazarus H.P.S."/>
        </authorList>
    </citation>
    <scope>NUCLEOTIDE SEQUENCE [LARGE SCALE GENOMIC DNA]</scope>
    <source>
        <strain evidence="2 3">VIT-2023</strain>
    </source>
</reference>
<proteinExistence type="predicted"/>
<organism evidence="2 3">
    <name type="scientific">Exiguobacterium indicum</name>
    <dbReference type="NCBI Taxonomy" id="296995"/>
    <lineage>
        <taxon>Bacteria</taxon>
        <taxon>Bacillati</taxon>
        <taxon>Bacillota</taxon>
        <taxon>Bacilli</taxon>
        <taxon>Bacillales</taxon>
        <taxon>Bacillales Family XII. Incertae Sedis</taxon>
        <taxon>Exiguobacterium</taxon>
    </lineage>
</organism>
<gene>
    <name evidence="2" type="primary">ytzI</name>
    <name evidence="2" type="ORF">SZL87_08990</name>
</gene>
<keyword evidence="3" id="KW-1185">Reference proteome</keyword>
<comment type="caution">
    <text evidence="2">The sequence shown here is derived from an EMBL/GenBank/DDBJ whole genome shotgun (WGS) entry which is preliminary data.</text>
</comment>
<dbReference type="RefSeq" id="WP_119182616.1">
    <property type="nucleotide sequence ID" value="NZ_JBAWKY010000002.1"/>
</dbReference>
<evidence type="ECO:0000256" key="1">
    <source>
        <dbReference type="SAM" id="Phobius"/>
    </source>
</evidence>